<comment type="caution">
    <text evidence="1">The sequence shown here is derived from an EMBL/GenBank/DDBJ whole genome shotgun (WGS) entry which is preliminary data.</text>
</comment>
<accession>A0AAV4TS07</accession>
<name>A0AAV4TS07_9ARAC</name>
<dbReference type="Proteomes" id="UP001054837">
    <property type="component" value="Unassembled WGS sequence"/>
</dbReference>
<sequence>MWYESTPFPPSPPGFYSFIHPFFKCKKERKSVFRDFSLKPQIGKMWHFSTSPNIIQPSSGILVHLEDAPHPLRDLEGGGWRRGGRRFR</sequence>
<dbReference type="AlphaFoldDB" id="A0AAV4TS07"/>
<gene>
    <name evidence="1" type="ORF">CDAR_315621</name>
</gene>
<organism evidence="1 2">
    <name type="scientific">Caerostris darwini</name>
    <dbReference type="NCBI Taxonomy" id="1538125"/>
    <lineage>
        <taxon>Eukaryota</taxon>
        <taxon>Metazoa</taxon>
        <taxon>Ecdysozoa</taxon>
        <taxon>Arthropoda</taxon>
        <taxon>Chelicerata</taxon>
        <taxon>Arachnida</taxon>
        <taxon>Araneae</taxon>
        <taxon>Araneomorphae</taxon>
        <taxon>Entelegynae</taxon>
        <taxon>Araneoidea</taxon>
        <taxon>Araneidae</taxon>
        <taxon>Caerostris</taxon>
    </lineage>
</organism>
<proteinExistence type="predicted"/>
<reference evidence="1 2" key="1">
    <citation type="submission" date="2021-06" db="EMBL/GenBank/DDBJ databases">
        <title>Caerostris darwini draft genome.</title>
        <authorList>
            <person name="Kono N."/>
            <person name="Arakawa K."/>
        </authorList>
    </citation>
    <scope>NUCLEOTIDE SEQUENCE [LARGE SCALE GENOMIC DNA]</scope>
</reference>
<evidence type="ECO:0000313" key="2">
    <source>
        <dbReference type="Proteomes" id="UP001054837"/>
    </source>
</evidence>
<evidence type="ECO:0000313" key="1">
    <source>
        <dbReference type="EMBL" id="GIY47806.1"/>
    </source>
</evidence>
<keyword evidence="2" id="KW-1185">Reference proteome</keyword>
<protein>
    <submittedName>
        <fullName evidence="1">Uncharacterized protein</fullName>
    </submittedName>
</protein>
<dbReference type="EMBL" id="BPLQ01010013">
    <property type="protein sequence ID" value="GIY47806.1"/>
    <property type="molecule type" value="Genomic_DNA"/>
</dbReference>